<sequence>MRTDPPNGEELDRLLAGMKAEVMARVAQEQPAERRALTDRILASILAAALLLGLGSAGAAIALGALPLAGDDDTPAAGGSPAVLPTASPRYFPVETEAPSRPTSRLGVTCEQVVVAEDLLAFLGDVGSPVTGPASDPSRMADAAALEQLGALTCTWSNGADPSLPDTGGQDATLTVLPEGLAAAAEYVELYQSADPTYGPAVQGPRCVANPMGFCELVGVIGSTWVEFRVRGAHAESLSDDELRTRFLSLTDPLVRVLSAVEPAPRWDPGAASPVAAASCDDLAPAPDLAAVIGEPDLDTGARWDGPRVGQYAYAADQTGAVRCHVGFASSDATFAQVGVLPNGAWGVDRYRDGWLADGGEVIAFDAATDGTAVLRCADDSRSCRFDAVVSGDWVSVSASPVRGGEYEPTAQIEASRAHIVDIAAIVAQRVRDLDG</sequence>
<dbReference type="Proteomes" id="UP000292881">
    <property type="component" value="Unassembled WGS sequence"/>
</dbReference>
<evidence type="ECO:0008006" key="4">
    <source>
        <dbReference type="Google" id="ProtNLM"/>
    </source>
</evidence>
<organism evidence="2 3">
    <name type="scientific">Agromyces binzhouensis</name>
    <dbReference type="NCBI Taxonomy" id="1817495"/>
    <lineage>
        <taxon>Bacteria</taxon>
        <taxon>Bacillati</taxon>
        <taxon>Actinomycetota</taxon>
        <taxon>Actinomycetes</taxon>
        <taxon>Micrococcales</taxon>
        <taxon>Microbacteriaceae</taxon>
        <taxon>Agromyces</taxon>
    </lineage>
</organism>
<dbReference type="AlphaFoldDB" id="A0A4Q2JMK3"/>
<name>A0A4Q2JMK3_9MICO</name>
<gene>
    <name evidence="2" type="ORF">ESO86_09145</name>
</gene>
<dbReference type="OrthoDB" id="5123135at2"/>
<evidence type="ECO:0000256" key="1">
    <source>
        <dbReference type="SAM" id="Phobius"/>
    </source>
</evidence>
<keyword evidence="3" id="KW-1185">Reference proteome</keyword>
<protein>
    <recommendedName>
        <fullName evidence="4">DUF3558 domain-containing protein</fullName>
    </recommendedName>
</protein>
<accession>A0A4Q2JMK3</accession>
<comment type="caution">
    <text evidence="2">The sequence shown here is derived from an EMBL/GenBank/DDBJ whole genome shotgun (WGS) entry which is preliminary data.</text>
</comment>
<evidence type="ECO:0000313" key="3">
    <source>
        <dbReference type="Proteomes" id="UP000292881"/>
    </source>
</evidence>
<keyword evidence="1" id="KW-0812">Transmembrane</keyword>
<reference evidence="2 3" key="1">
    <citation type="submission" date="2019-01" db="EMBL/GenBank/DDBJ databases">
        <authorList>
            <person name="Li J."/>
        </authorList>
    </citation>
    <scope>NUCLEOTIDE SEQUENCE [LARGE SCALE GENOMIC DNA]</scope>
    <source>
        <strain evidence="2 3">CGMCC 4.7180</strain>
    </source>
</reference>
<dbReference type="RefSeq" id="WP_129234615.1">
    <property type="nucleotide sequence ID" value="NZ_SDPL01000154.1"/>
</dbReference>
<keyword evidence="1" id="KW-1133">Transmembrane helix</keyword>
<dbReference type="EMBL" id="SDPL01000154">
    <property type="protein sequence ID" value="RXZ47138.1"/>
    <property type="molecule type" value="Genomic_DNA"/>
</dbReference>
<proteinExistence type="predicted"/>
<evidence type="ECO:0000313" key="2">
    <source>
        <dbReference type="EMBL" id="RXZ47138.1"/>
    </source>
</evidence>
<feature type="transmembrane region" description="Helical" evidence="1">
    <location>
        <begin position="41"/>
        <end position="66"/>
    </location>
</feature>
<keyword evidence="1" id="KW-0472">Membrane</keyword>